<feature type="domain" description="Carboxyltransferase" evidence="5">
    <location>
        <begin position="24"/>
        <end position="304"/>
    </location>
</feature>
<feature type="coiled-coil region" evidence="4">
    <location>
        <begin position="291"/>
        <end position="318"/>
    </location>
</feature>
<dbReference type="InterPro" id="IPR003778">
    <property type="entry name" value="CT_A_B"/>
</dbReference>
<dbReference type="OrthoDB" id="9782422at2"/>
<keyword evidence="2" id="KW-0378">Hydrolase</keyword>
<proteinExistence type="predicted"/>
<dbReference type="SMART" id="SM00797">
    <property type="entry name" value="AHS2"/>
    <property type="match status" value="1"/>
</dbReference>
<dbReference type="InterPro" id="IPR052708">
    <property type="entry name" value="PxpC"/>
</dbReference>
<dbReference type="PANTHER" id="PTHR43309">
    <property type="entry name" value="5-OXOPROLINASE SUBUNIT C"/>
    <property type="match status" value="1"/>
</dbReference>
<dbReference type="Proteomes" id="UP000199820">
    <property type="component" value="Unassembled WGS sequence"/>
</dbReference>
<evidence type="ECO:0000313" key="7">
    <source>
        <dbReference type="Proteomes" id="UP000199820"/>
    </source>
</evidence>
<keyword evidence="1" id="KW-0547">Nucleotide-binding</keyword>
<accession>A0A1I0HZ53</accession>
<dbReference type="RefSeq" id="WP_074650351.1">
    <property type="nucleotide sequence ID" value="NZ_FOIL01000061.1"/>
</dbReference>
<keyword evidence="7" id="KW-1185">Reference proteome</keyword>
<dbReference type="eggNOG" id="COG1984">
    <property type="taxonomic scope" value="Bacteria"/>
</dbReference>
<evidence type="ECO:0000256" key="1">
    <source>
        <dbReference type="ARBA" id="ARBA00022741"/>
    </source>
</evidence>
<dbReference type="GO" id="GO:0016787">
    <property type="term" value="F:hydrolase activity"/>
    <property type="evidence" value="ECO:0007669"/>
    <property type="project" value="UniProtKB-KW"/>
</dbReference>
<sequence length="389" mass="42153">MGMKIMTGGFLTTVQDLGRIGYQETGMAVSGVMDQHSAKIANILVGNDCGEAVLEVTMMGPSIQFTEDNVIAVTGADLGFAINKQPAAMYRALSVHAGDILEFKALKTGLRAYIAFAGGLDIPVVMGSRSTNLKSKVGGFQGRKLEAGDEIGFRAPVRVMDYMERRVAETEIMPTKEIEVRVIMGPQDDCFTEKGKETFLNSEYAFTSELDRMGCRLEGEVIEHVDGGDIISDGITFGAVQVPSHGKPIIMMADHQTTGGYTKIACVITVDLPKVAQAKPGVKLRFKAVSIEEAQELLHEENVRLASLRDSIEKEKNEETIRFKDAGALGSAAPEVQAAAKAALTAAFRENALSPAGDYIYWVPAGTFRIRVGEEEFTVELEKETFGLR</sequence>
<dbReference type="GO" id="GO:0005524">
    <property type="term" value="F:ATP binding"/>
    <property type="evidence" value="ECO:0007669"/>
    <property type="project" value="UniProtKB-KW"/>
</dbReference>
<keyword evidence="3" id="KW-0067">ATP-binding</keyword>
<keyword evidence="4" id="KW-0175">Coiled coil</keyword>
<protein>
    <submittedName>
        <fullName evidence="6">Biotin-dependent carboxylase uncharacterized domain-containing protein</fullName>
    </submittedName>
</protein>
<dbReference type="SUPFAM" id="SSF50891">
    <property type="entry name" value="Cyclophilin-like"/>
    <property type="match status" value="1"/>
</dbReference>
<gene>
    <name evidence="6" type="ORF">SAMN04487771_10612</name>
</gene>
<dbReference type="PANTHER" id="PTHR43309:SF5">
    <property type="entry name" value="5-OXOPROLINASE SUBUNIT C"/>
    <property type="match status" value="1"/>
</dbReference>
<dbReference type="Gene3D" id="2.40.100.10">
    <property type="entry name" value="Cyclophilin-like"/>
    <property type="match status" value="1"/>
</dbReference>
<evidence type="ECO:0000256" key="4">
    <source>
        <dbReference type="SAM" id="Coils"/>
    </source>
</evidence>
<organism evidence="6 7">
    <name type="scientific">[Clostridium] aminophilum</name>
    <dbReference type="NCBI Taxonomy" id="1526"/>
    <lineage>
        <taxon>Bacteria</taxon>
        <taxon>Bacillati</taxon>
        <taxon>Bacillota</taxon>
        <taxon>Clostridia</taxon>
        <taxon>Lachnospirales</taxon>
        <taxon>Lachnospiraceae</taxon>
    </lineage>
</organism>
<evidence type="ECO:0000313" key="6">
    <source>
        <dbReference type="EMBL" id="SET88687.1"/>
    </source>
</evidence>
<dbReference type="AlphaFoldDB" id="A0A1I0HZ53"/>
<dbReference type="STRING" id="1526.SAMN02910262_02467"/>
<name>A0A1I0HZ53_9FIRM</name>
<evidence type="ECO:0000256" key="3">
    <source>
        <dbReference type="ARBA" id="ARBA00022840"/>
    </source>
</evidence>
<dbReference type="NCBIfam" id="TIGR00724">
    <property type="entry name" value="urea_amlyse_rel"/>
    <property type="match status" value="1"/>
</dbReference>
<dbReference type="Pfam" id="PF02626">
    <property type="entry name" value="CT_A_B"/>
    <property type="match status" value="1"/>
</dbReference>
<reference evidence="6 7" key="1">
    <citation type="submission" date="2016-10" db="EMBL/GenBank/DDBJ databases">
        <authorList>
            <person name="de Groot N.N."/>
        </authorList>
    </citation>
    <scope>NUCLEOTIDE SEQUENCE [LARGE SCALE GENOMIC DNA]</scope>
    <source>
        <strain evidence="6 7">KH1P1</strain>
    </source>
</reference>
<dbReference type="EMBL" id="FOIL01000061">
    <property type="protein sequence ID" value="SET88687.1"/>
    <property type="molecule type" value="Genomic_DNA"/>
</dbReference>
<evidence type="ECO:0000259" key="5">
    <source>
        <dbReference type="SMART" id="SM00797"/>
    </source>
</evidence>
<dbReference type="InterPro" id="IPR029000">
    <property type="entry name" value="Cyclophilin-like_dom_sf"/>
</dbReference>
<evidence type="ECO:0000256" key="2">
    <source>
        <dbReference type="ARBA" id="ARBA00022801"/>
    </source>
</evidence>